<evidence type="ECO:0000256" key="8">
    <source>
        <dbReference type="SAM" id="Phobius"/>
    </source>
</evidence>
<gene>
    <name evidence="9" type="ORF">GMARGA_LOCUS44759</name>
</gene>
<evidence type="ECO:0000256" key="7">
    <source>
        <dbReference type="ARBA" id="ARBA00023136"/>
    </source>
</evidence>
<evidence type="ECO:0000256" key="5">
    <source>
        <dbReference type="ARBA" id="ARBA00022840"/>
    </source>
</evidence>
<dbReference type="PANTHER" id="PTHR24223:SF456">
    <property type="entry name" value="MULTIDRUG RESISTANCE-ASSOCIATED PROTEIN LETHAL(2)03659"/>
    <property type="match status" value="1"/>
</dbReference>
<keyword evidence="5" id="KW-0067">ATP-binding</keyword>
<comment type="caution">
    <text evidence="9">The sequence shown here is derived from an EMBL/GenBank/DDBJ whole genome shotgun (WGS) entry which is preliminary data.</text>
</comment>
<evidence type="ECO:0000256" key="6">
    <source>
        <dbReference type="ARBA" id="ARBA00022989"/>
    </source>
</evidence>
<evidence type="ECO:0000313" key="9">
    <source>
        <dbReference type="EMBL" id="CAG8855938.1"/>
    </source>
</evidence>
<dbReference type="EMBL" id="CAJVQB010154708">
    <property type="protein sequence ID" value="CAG8855938.1"/>
    <property type="molecule type" value="Genomic_DNA"/>
</dbReference>
<feature type="transmembrane region" description="Helical" evidence="8">
    <location>
        <begin position="12"/>
        <end position="36"/>
    </location>
</feature>
<evidence type="ECO:0000256" key="4">
    <source>
        <dbReference type="ARBA" id="ARBA00022741"/>
    </source>
</evidence>
<sequence>IKEIGFIRFLLVIRAAITGFSMVVPVFACILSFITFSLTGGSLDVGIVFSSLALFGTLRIPLLRLPIVIASITDAYVAINRINEFLQADELSVLPEINPDEQYAIKVTDGEFIWE</sequence>
<feature type="non-terminal residue" evidence="9">
    <location>
        <position position="1"/>
    </location>
</feature>
<evidence type="ECO:0000256" key="2">
    <source>
        <dbReference type="ARBA" id="ARBA00009726"/>
    </source>
</evidence>
<evidence type="ECO:0000256" key="1">
    <source>
        <dbReference type="ARBA" id="ARBA00004141"/>
    </source>
</evidence>
<accession>A0ABN7XKU5</accession>
<keyword evidence="7 8" id="KW-0472">Membrane</keyword>
<evidence type="ECO:0000313" key="10">
    <source>
        <dbReference type="Proteomes" id="UP000789901"/>
    </source>
</evidence>
<comment type="subcellular location">
    <subcellularLocation>
        <location evidence="1">Membrane</location>
        <topology evidence="1">Multi-pass membrane protein</topology>
    </subcellularLocation>
</comment>
<keyword evidence="6 8" id="KW-1133">Transmembrane helix</keyword>
<dbReference type="PANTHER" id="PTHR24223">
    <property type="entry name" value="ATP-BINDING CASSETTE SUB-FAMILY C"/>
    <property type="match status" value="1"/>
</dbReference>
<reference evidence="9 10" key="1">
    <citation type="submission" date="2021-06" db="EMBL/GenBank/DDBJ databases">
        <authorList>
            <person name="Kallberg Y."/>
            <person name="Tangrot J."/>
            <person name="Rosling A."/>
        </authorList>
    </citation>
    <scope>NUCLEOTIDE SEQUENCE [LARGE SCALE GENOMIC DNA]</scope>
    <source>
        <strain evidence="9 10">120-4 pot B 10/14</strain>
    </source>
</reference>
<dbReference type="InterPro" id="IPR050173">
    <property type="entry name" value="ABC_transporter_C-like"/>
</dbReference>
<dbReference type="Proteomes" id="UP000789901">
    <property type="component" value="Unassembled WGS sequence"/>
</dbReference>
<protein>
    <submittedName>
        <fullName evidence="9">46376_t:CDS:1</fullName>
    </submittedName>
</protein>
<dbReference type="Gene3D" id="1.20.1560.10">
    <property type="entry name" value="ABC transporter type 1, transmembrane domain"/>
    <property type="match status" value="1"/>
</dbReference>
<name>A0ABN7XKU5_GIGMA</name>
<evidence type="ECO:0000256" key="3">
    <source>
        <dbReference type="ARBA" id="ARBA00022692"/>
    </source>
</evidence>
<comment type="similarity">
    <text evidence="2">Belongs to the ABC transporter superfamily. ABCC family. Conjugate transporter (TC 3.A.1.208) subfamily.</text>
</comment>
<keyword evidence="3 8" id="KW-0812">Transmembrane</keyword>
<keyword evidence="10" id="KW-1185">Reference proteome</keyword>
<keyword evidence="4" id="KW-0547">Nucleotide-binding</keyword>
<proteinExistence type="inferred from homology"/>
<dbReference type="InterPro" id="IPR036640">
    <property type="entry name" value="ABC1_TM_sf"/>
</dbReference>
<organism evidence="9 10">
    <name type="scientific">Gigaspora margarita</name>
    <dbReference type="NCBI Taxonomy" id="4874"/>
    <lineage>
        <taxon>Eukaryota</taxon>
        <taxon>Fungi</taxon>
        <taxon>Fungi incertae sedis</taxon>
        <taxon>Mucoromycota</taxon>
        <taxon>Glomeromycotina</taxon>
        <taxon>Glomeromycetes</taxon>
        <taxon>Diversisporales</taxon>
        <taxon>Gigasporaceae</taxon>
        <taxon>Gigaspora</taxon>
    </lineage>
</organism>
<feature type="transmembrane region" description="Helical" evidence="8">
    <location>
        <begin position="42"/>
        <end position="62"/>
    </location>
</feature>
<dbReference type="SUPFAM" id="SSF90123">
    <property type="entry name" value="ABC transporter transmembrane region"/>
    <property type="match status" value="1"/>
</dbReference>
<feature type="non-terminal residue" evidence="9">
    <location>
        <position position="115"/>
    </location>
</feature>